<dbReference type="SUPFAM" id="SSF111369">
    <property type="entry name" value="HlyD-like secretion proteins"/>
    <property type="match status" value="1"/>
</dbReference>
<organism evidence="7 8">
    <name type="scientific">Paraglaciecola mesophila</name>
    <dbReference type="NCBI Taxonomy" id="197222"/>
    <lineage>
        <taxon>Bacteria</taxon>
        <taxon>Pseudomonadati</taxon>
        <taxon>Pseudomonadota</taxon>
        <taxon>Gammaproteobacteria</taxon>
        <taxon>Alteromonadales</taxon>
        <taxon>Alteromonadaceae</taxon>
        <taxon>Paraglaciecola</taxon>
    </lineage>
</organism>
<evidence type="ECO:0000313" key="7">
    <source>
        <dbReference type="EMBL" id="QHJ12850.1"/>
    </source>
</evidence>
<dbReference type="PANTHER" id="PTHR30158:SF3">
    <property type="entry name" value="MULTIDRUG EFFLUX PUMP SUBUNIT ACRA-RELATED"/>
    <property type="match status" value="1"/>
</dbReference>
<dbReference type="Gene3D" id="2.40.420.20">
    <property type="match status" value="1"/>
</dbReference>
<name>A0A857JNZ1_9ALTE</name>
<evidence type="ECO:0000256" key="2">
    <source>
        <dbReference type="ARBA" id="ARBA00009477"/>
    </source>
</evidence>
<evidence type="ECO:0000313" key="8">
    <source>
        <dbReference type="Proteomes" id="UP000464524"/>
    </source>
</evidence>
<dbReference type="Pfam" id="PF25967">
    <property type="entry name" value="RND-MFP_C"/>
    <property type="match status" value="1"/>
</dbReference>
<dbReference type="InterPro" id="IPR058626">
    <property type="entry name" value="MdtA-like_b-barrel"/>
</dbReference>
<dbReference type="Pfam" id="PF25876">
    <property type="entry name" value="HH_MFP_RND"/>
    <property type="match status" value="1"/>
</dbReference>
<dbReference type="InterPro" id="IPR058625">
    <property type="entry name" value="MdtA-like_BSH"/>
</dbReference>
<dbReference type="Gene3D" id="2.40.30.170">
    <property type="match status" value="1"/>
</dbReference>
<dbReference type="KEGG" id="pmes:FX988_03108"/>
<comment type="subcellular location">
    <subcellularLocation>
        <location evidence="1">Cell inner membrane</location>
        <topology evidence="1">Lipid-anchor</topology>
    </subcellularLocation>
</comment>
<accession>A0A857JNZ1</accession>
<dbReference type="GO" id="GO:0022857">
    <property type="term" value="F:transmembrane transporter activity"/>
    <property type="evidence" value="ECO:0007669"/>
    <property type="project" value="InterPro"/>
</dbReference>
<dbReference type="RefSeq" id="WP_160181016.1">
    <property type="nucleotide sequence ID" value="NZ_CP047656.1"/>
</dbReference>
<dbReference type="GO" id="GO:0005886">
    <property type="term" value="C:plasma membrane"/>
    <property type="evidence" value="ECO:0007669"/>
    <property type="project" value="UniProtKB-SubCell"/>
</dbReference>
<dbReference type="Pfam" id="PF25944">
    <property type="entry name" value="Beta-barrel_RND"/>
    <property type="match status" value="1"/>
</dbReference>
<evidence type="ECO:0000256" key="1">
    <source>
        <dbReference type="ARBA" id="ARBA00004519"/>
    </source>
</evidence>
<dbReference type="EMBL" id="CP047656">
    <property type="protein sequence ID" value="QHJ12850.1"/>
    <property type="molecule type" value="Genomic_DNA"/>
</dbReference>
<feature type="domain" description="Multidrug resistance protein MdtA-like alpha-helical hairpin" evidence="3">
    <location>
        <begin position="100"/>
        <end position="169"/>
    </location>
</feature>
<dbReference type="Gene3D" id="1.10.287.470">
    <property type="entry name" value="Helix hairpin bin"/>
    <property type="match status" value="1"/>
</dbReference>
<dbReference type="Pfam" id="PF25917">
    <property type="entry name" value="BSH_RND"/>
    <property type="match status" value="1"/>
</dbReference>
<dbReference type="InterPro" id="IPR058627">
    <property type="entry name" value="MdtA-like_C"/>
</dbReference>
<feature type="domain" description="Multidrug resistance protein MdtA-like beta-barrel" evidence="5">
    <location>
        <begin position="206"/>
        <end position="291"/>
    </location>
</feature>
<proteinExistence type="inferred from homology"/>
<dbReference type="GO" id="GO:0046677">
    <property type="term" value="P:response to antibiotic"/>
    <property type="evidence" value="ECO:0007669"/>
    <property type="project" value="TreeGrafter"/>
</dbReference>
<dbReference type="PANTHER" id="PTHR30158">
    <property type="entry name" value="ACRA/E-RELATED COMPONENT OF DRUG EFFLUX TRANSPORTER"/>
    <property type="match status" value="1"/>
</dbReference>
<sequence length="396" mass="42516">MKYAAYIGGLIFVSVLLSGCQKEAAQPQATRVTEVAFVTVTPTEHTMQTKMQGRVVASLTAEVRPQVGGLVHQRLFTEGNYVEQGEVLYQIEPATFQAALNEAKANLNSAEASLETAKLKDQRYANLLKFEGVSQQDADDAHATYLEAKADIERFQAALETARINVEFTKVTAPISGQIGISTVTPGALVTASQETALSTIRTLDPIFVDMTKSSTEILKLRQLLAKSGIKKGSTEVSLILEDGSEYELTGQLKMQEVAVDASTGAVTLRAEFPNPDGVLLPGMFVRAQINDAVDENAILVPQQGIYHSAAGDAYAYVIDENSKVQSRKVTTLNAVENQWLISSGLKAGDKLLVEGSSKVRPGSEVNAVEVTMQSDGKMVNAEMQSNDDAVKQGGV</sequence>
<protein>
    <submittedName>
        <fullName evidence="7">Multidrug resistance protein MdtE</fullName>
    </submittedName>
</protein>
<evidence type="ECO:0000259" key="5">
    <source>
        <dbReference type="Pfam" id="PF25944"/>
    </source>
</evidence>
<dbReference type="PROSITE" id="PS51257">
    <property type="entry name" value="PROKAR_LIPOPROTEIN"/>
    <property type="match status" value="1"/>
</dbReference>
<reference evidence="7 8" key="1">
    <citation type="submission" date="2019-12" db="EMBL/GenBank/DDBJ databases">
        <title>Genome sequencing and assembly of endphytes of Porphyra tenera.</title>
        <authorList>
            <person name="Park J.M."/>
            <person name="Shin R."/>
            <person name="Jo S.H."/>
        </authorList>
    </citation>
    <scope>NUCLEOTIDE SEQUENCE [LARGE SCALE GENOMIC DNA]</scope>
    <source>
        <strain evidence="7 8">GPM4</strain>
    </source>
</reference>
<dbReference type="AlphaFoldDB" id="A0A857JNZ1"/>
<dbReference type="Proteomes" id="UP000464524">
    <property type="component" value="Chromosome"/>
</dbReference>
<dbReference type="OrthoDB" id="9800613at2"/>
<dbReference type="InterPro" id="IPR058624">
    <property type="entry name" value="MdtA-like_HH"/>
</dbReference>
<gene>
    <name evidence="7" type="ORF">FX988_03108</name>
</gene>
<feature type="domain" description="Multidrug resistance protein MdtA-like barrel-sandwich hybrid" evidence="4">
    <location>
        <begin position="60"/>
        <end position="201"/>
    </location>
</feature>
<evidence type="ECO:0000259" key="3">
    <source>
        <dbReference type="Pfam" id="PF25876"/>
    </source>
</evidence>
<dbReference type="Gene3D" id="2.40.50.100">
    <property type="match status" value="1"/>
</dbReference>
<dbReference type="FunFam" id="2.40.420.20:FF:000001">
    <property type="entry name" value="Efflux RND transporter periplasmic adaptor subunit"/>
    <property type="match status" value="1"/>
</dbReference>
<keyword evidence="8" id="KW-1185">Reference proteome</keyword>
<dbReference type="InterPro" id="IPR006143">
    <property type="entry name" value="RND_pump_MFP"/>
</dbReference>
<feature type="domain" description="Multidrug resistance protein MdtA-like C-terminal permuted SH3" evidence="6">
    <location>
        <begin position="297"/>
        <end position="357"/>
    </location>
</feature>
<evidence type="ECO:0000259" key="4">
    <source>
        <dbReference type="Pfam" id="PF25917"/>
    </source>
</evidence>
<dbReference type="NCBIfam" id="TIGR01730">
    <property type="entry name" value="RND_mfp"/>
    <property type="match status" value="1"/>
</dbReference>
<comment type="similarity">
    <text evidence="2">Belongs to the membrane fusion protein (MFP) (TC 8.A.1) family.</text>
</comment>
<evidence type="ECO:0000259" key="6">
    <source>
        <dbReference type="Pfam" id="PF25967"/>
    </source>
</evidence>